<comment type="catalytic activity">
    <reaction evidence="8">
        <text>Mo-molybdopterin + GTP + H(+) = Mo-molybdopterin guanine dinucleotide + diphosphate</text>
        <dbReference type="Rhea" id="RHEA:34243"/>
        <dbReference type="ChEBI" id="CHEBI:15378"/>
        <dbReference type="ChEBI" id="CHEBI:33019"/>
        <dbReference type="ChEBI" id="CHEBI:37565"/>
        <dbReference type="ChEBI" id="CHEBI:71302"/>
        <dbReference type="ChEBI" id="CHEBI:71310"/>
        <dbReference type="EC" id="2.7.7.77"/>
    </reaction>
</comment>
<evidence type="ECO:0000256" key="8">
    <source>
        <dbReference type="HAMAP-Rule" id="MF_00316"/>
    </source>
</evidence>
<dbReference type="SUPFAM" id="SSF53448">
    <property type="entry name" value="Nucleotide-diphospho-sugar transferases"/>
    <property type="match status" value="1"/>
</dbReference>
<feature type="binding site" evidence="8">
    <location>
        <begin position="15"/>
        <end position="17"/>
    </location>
    <ligand>
        <name>GTP</name>
        <dbReference type="ChEBI" id="CHEBI:37565"/>
    </ligand>
</feature>
<reference evidence="10 11" key="1">
    <citation type="submission" date="2019-11" db="EMBL/GenBank/DDBJ databases">
        <title>Pseudomonas flavidum sp. nov., isolated from Baiyang Lake.</title>
        <authorList>
            <person name="Zhao Y."/>
        </authorList>
    </citation>
    <scope>NUCLEOTIDE SEQUENCE [LARGE SCALE GENOMIC DNA]</scope>
    <source>
        <strain evidence="11">R-22-3 w-18</strain>
    </source>
</reference>
<keyword evidence="1 8" id="KW-0963">Cytoplasm</keyword>
<comment type="caution">
    <text evidence="10">The sequence shown here is derived from an EMBL/GenBank/DDBJ whole genome shotgun (WGS) entry which is preliminary data.</text>
</comment>
<dbReference type="EC" id="2.7.7.77" evidence="8"/>
<evidence type="ECO:0000256" key="1">
    <source>
        <dbReference type="ARBA" id="ARBA00022490"/>
    </source>
</evidence>
<dbReference type="GO" id="GO:1902758">
    <property type="term" value="P:bis(molybdopterin guanine dinucleotide)molybdenum biosynthetic process"/>
    <property type="evidence" value="ECO:0007669"/>
    <property type="project" value="TreeGrafter"/>
</dbReference>
<keyword evidence="4 8" id="KW-0547">Nucleotide-binding</keyword>
<keyword evidence="3 8" id="KW-0479">Metal-binding</keyword>
<evidence type="ECO:0000256" key="5">
    <source>
        <dbReference type="ARBA" id="ARBA00022842"/>
    </source>
</evidence>
<comment type="caution">
    <text evidence="8">Lacks conserved residue(s) required for the propagation of feature annotation.</text>
</comment>
<evidence type="ECO:0000256" key="2">
    <source>
        <dbReference type="ARBA" id="ARBA00022679"/>
    </source>
</evidence>
<comment type="function">
    <text evidence="8">Transfers a GMP moiety from GTP to Mo-molybdopterin (Mo-MPT) cofactor (Moco or molybdenum cofactor) to form Mo-molybdopterin guanine dinucleotide (Mo-MGD) cofactor.</text>
</comment>
<dbReference type="PANTHER" id="PTHR19136">
    <property type="entry name" value="MOLYBDENUM COFACTOR GUANYLYLTRANSFERASE"/>
    <property type="match status" value="1"/>
</dbReference>
<feature type="binding site" evidence="8">
    <location>
        <position position="104"/>
    </location>
    <ligand>
        <name>Mg(2+)</name>
        <dbReference type="ChEBI" id="CHEBI:18420"/>
    </ligand>
</feature>
<dbReference type="InterPro" id="IPR029044">
    <property type="entry name" value="Nucleotide-diphossugar_trans"/>
</dbReference>
<proteinExistence type="inferred from homology"/>
<comment type="cofactor">
    <cofactor evidence="8">
        <name>Mg(2+)</name>
        <dbReference type="ChEBI" id="CHEBI:18420"/>
    </cofactor>
</comment>
<dbReference type="GO" id="GO:0046872">
    <property type="term" value="F:metal ion binding"/>
    <property type="evidence" value="ECO:0007669"/>
    <property type="project" value="UniProtKB-KW"/>
</dbReference>
<dbReference type="InterPro" id="IPR025877">
    <property type="entry name" value="MobA-like_NTP_Trfase"/>
</dbReference>
<organism evidence="10 11">
    <name type="scientific">Pseudomonas xionganensis</name>
    <dbReference type="NCBI Taxonomy" id="2654845"/>
    <lineage>
        <taxon>Bacteria</taxon>
        <taxon>Pseudomonadati</taxon>
        <taxon>Pseudomonadota</taxon>
        <taxon>Gammaproteobacteria</taxon>
        <taxon>Pseudomonadales</taxon>
        <taxon>Pseudomonadaceae</taxon>
        <taxon>Pseudomonas</taxon>
    </lineage>
</organism>
<keyword evidence="11" id="KW-1185">Reference proteome</keyword>
<dbReference type="CDD" id="cd02503">
    <property type="entry name" value="MobA"/>
    <property type="match status" value="1"/>
</dbReference>
<feature type="binding site" evidence="8">
    <location>
        <position position="104"/>
    </location>
    <ligand>
        <name>GTP</name>
        <dbReference type="ChEBI" id="CHEBI:37565"/>
    </ligand>
</feature>
<evidence type="ECO:0000256" key="4">
    <source>
        <dbReference type="ARBA" id="ARBA00022741"/>
    </source>
</evidence>
<keyword evidence="5 8" id="KW-0460">Magnesium</keyword>
<sequence>MKPISPLPACSILLLCGGEGRRMGGRDKGLLPWQGLPMVEHLQRLVRPLTADLIISCNRNFTRYGALADQLVADGTQDYAGPLAGIRMGLRVMREPWLLVLPCDLPRLDLALLQQMRQCAAQEQRPWLLQQGEQVVPLPCILPRSSVSALEQAWAQGERSPRRWLQQQGAASLHCAVDDPRLYNFNTPDYLSIPA</sequence>
<keyword evidence="2 8" id="KW-0808">Transferase</keyword>
<protein>
    <recommendedName>
        <fullName evidence="8">Molybdenum cofactor guanylyltransferase</fullName>
        <shortName evidence="8">MoCo guanylyltransferase</shortName>
        <ecNumber evidence="8">2.7.7.77</ecNumber>
    </recommendedName>
    <alternativeName>
        <fullName evidence="8">GTP:molybdopterin guanylyltransferase</fullName>
    </alternativeName>
    <alternativeName>
        <fullName evidence="8">Mo-MPT guanylyltransferase</fullName>
    </alternativeName>
    <alternativeName>
        <fullName evidence="8">Molybdopterin guanylyltransferase</fullName>
    </alternativeName>
    <alternativeName>
        <fullName evidence="8">Molybdopterin-guanine dinucleotide synthase</fullName>
        <shortName evidence="8">MGD synthase</shortName>
    </alternativeName>
</protein>
<dbReference type="PANTHER" id="PTHR19136:SF81">
    <property type="entry name" value="MOLYBDENUM COFACTOR GUANYLYLTRANSFERASE"/>
    <property type="match status" value="1"/>
</dbReference>
<feature type="binding site" evidence="8">
    <location>
        <position position="28"/>
    </location>
    <ligand>
        <name>GTP</name>
        <dbReference type="ChEBI" id="CHEBI:37565"/>
    </ligand>
</feature>
<comment type="similarity">
    <text evidence="8">Belongs to the MobA family.</text>
</comment>
<evidence type="ECO:0000256" key="6">
    <source>
        <dbReference type="ARBA" id="ARBA00023134"/>
    </source>
</evidence>
<feature type="binding site" evidence="8">
    <location>
        <position position="74"/>
    </location>
    <ligand>
        <name>GTP</name>
        <dbReference type="ChEBI" id="CHEBI:37565"/>
    </ligand>
</feature>
<dbReference type="GO" id="GO:0005525">
    <property type="term" value="F:GTP binding"/>
    <property type="evidence" value="ECO:0007669"/>
    <property type="project" value="UniProtKB-UniRule"/>
</dbReference>
<evidence type="ECO:0000259" key="9">
    <source>
        <dbReference type="Pfam" id="PF12804"/>
    </source>
</evidence>
<accession>A0A6I4KZ32</accession>
<feature type="domain" description="MobA-like NTP transferase" evidence="9">
    <location>
        <begin position="13"/>
        <end position="168"/>
    </location>
</feature>
<evidence type="ECO:0000313" key="10">
    <source>
        <dbReference type="EMBL" id="MVW75033.1"/>
    </source>
</evidence>
<keyword evidence="7 8" id="KW-0501">Molybdenum cofactor biosynthesis</keyword>
<name>A0A6I4KZ32_9PSED</name>
<dbReference type="Pfam" id="PF12804">
    <property type="entry name" value="NTP_transf_3"/>
    <property type="match status" value="1"/>
</dbReference>
<evidence type="ECO:0000313" key="11">
    <source>
        <dbReference type="Proteomes" id="UP000429555"/>
    </source>
</evidence>
<comment type="subunit">
    <text evidence="8">Monomer.</text>
</comment>
<dbReference type="GO" id="GO:0005737">
    <property type="term" value="C:cytoplasm"/>
    <property type="evidence" value="ECO:0007669"/>
    <property type="project" value="UniProtKB-SubCell"/>
</dbReference>
<dbReference type="EMBL" id="WKJZ01000001">
    <property type="protein sequence ID" value="MVW75033.1"/>
    <property type="molecule type" value="Genomic_DNA"/>
</dbReference>
<dbReference type="HAMAP" id="MF_00316">
    <property type="entry name" value="MobA"/>
    <property type="match status" value="1"/>
</dbReference>
<keyword evidence="6 8" id="KW-0342">GTP-binding</keyword>
<comment type="subcellular location">
    <subcellularLocation>
        <location evidence="8">Cytoplasm</location>
    </subcellularLocation>
</comment>
<dbReference type="RefSeq" id="WP_160343957.1">
    <property type="nucleotide sequence ID" value="NZ_WKJZ01000001.1"/>
</dbReference>
<dbReference type="Gene3D" id="3.90.550.10">
    <property type="entry name" value="Spore Coat Polysaccharide Biosynthesis Protein SpsA, Chain A"/>
    <property type="match status" value="1"/>
</dbReference>
<dbReference type="InterPro" id="IPR013482">
    <property type="entry name" value="Molybde_CF_guanTrfase"/>
</dbReference>
<keyword evidence="10" id="KW-0548">Nucleotidyltransferase</keyword>
<dbReference type="AlphaFoldDB" id="A0A6I4KZ32"/>
<evidence type="ECO:0000256" key="7">
    <source>
        <dbReference type="ARBA" id="ARBA00023150"/>
    </source>
</evidence>
<gene>
    <name evidence="8 10" type="primary">mobA</name>
    <name evidence="10" type="ORF">GJV18_06855</name>
</gene>
<dbReference type="NCBIfam" id="TIGR02665">
    <property type="entry name" value="molyb_mobA"/>
    <property type="match status" value="1"/>
</dbReference>
<comment type="domain">
    <text evidence="8">The N-terminal domain determines nucleotide recognition and specific binding, while the C-terminal domain determines the specific binding to the target protein.</text>
</comment>
<dbReference type="Proteomes" id="UP000429555">
    <property type="component" value="Unassembled WGS sequence"/>
</dbReference>
<evidence type="ECO:0000256" key="3">
    <source>
        <dbReference type="ARBA" id="ARBA00022723"/>
    </source>
</evidence>
<dbReference type="GO" id="GO:0061603">
    <property type="term" value="F:molybdenum cofactor guanylyltransferase activity"/>
    <property type="evidence" value="ECO:0007669"/>
    <property type="project" value="UniProtKB-EC"/>
</dbReference>